<organism evidence="1 2">
    <name type="scientific">Exidia glandulosa HHB12029</name>
    <dbReference type="NCBI Taxonomy" id="1314781"/>
    <lineage>
        <taxon>Eukaryota</taxon>
        <taxon>Fungi</taxon>
        <taxon>Dikarya</taxon>
        <taxon>Basidiomycota</taxon>
        <taxon>Agaricomycotina</taxon>
        <taxon>Agaricomycetes</taxon>
        <taxon>Auriculariales</taxon>
        <taxon>Exidiaceae</taxon>
        <taxon>Exidia</taxon>
    </lineage>
</organism>
<reference evidence="1 2" key="1">
    <citation type="journal article" date="2016" name="Mol. Biol. Evol.">
        <title>Comparative Genomics of Early-Diverging Mushroom-Forming Fungi Provides Insights into the Origins of Lignocellulose Decay Capabilities.</title>
        <authorList>
            <person name="Nagy L.G."/>
            <person name="Riley R."/>
            <person name="Tritt A."/>
            <person name="Adam C."/>
            <person name="Daum C."/>
            <person name="Floudas D."/>
            <person name="Sun H."/>
            <person name="Yadav J.S."/>
            <person name="Pangilinan J."/>
            <person name="Larsson K.H."/>
            <person name="Matsuura K."/>
            <person name="Barry K."/>
            <person name="Labutti K."/>
            <person name="Kuo R."/>
            <person name="Ohm R.A."/>
            <person name="Bhattacharya S.S."/>
            <person name="Shirouzu T."/>
            <person name="Yoshinaga Y."/>
            <person name="Martin F.M."/>
            <person name="Grigoriev I.V."/>
            <person name="Hibbett D.S."/>
        </authorList>
    </citation>
    <scope>NUCLEOTIDE SEQUENCE [LARGE SCALE GENOMIC DNA]</scope>
    <source>
        <strain evidence="1 2">HHB12029</strain>
    </source>
</reference>
<evidence type="ECO:0000313" key="2">
    <source>
        <dbReference type="Proteomes" id="UP000077266"/>
    </source>
</evidence>
<accession>A0A165F8M7</accession>
<dbReference type="EMBL" id="KV426096">
    <property type="protein sequence ID" value="KZV88584.1"/>
    <property type="molecule type" value="Genomic_DNA"/>
</dbReference>
<dbReference type="AlphaFoldDB" id="A0A165F8M7"/>
<keyword evidence="2" id="KW-1185">Reference proteome</keyword>
<name>A0A165F8M7_EXIGL</name>
<sequence>MSNRIPTYSASYRSLAHRENTGGPDMAPSSRILLFMPFWAAILTFAVGEATGLQPSLPHPIGAATPVANRS</sequence>
<proteinExistence type="predicted"/>
<dbReference type="Proteomes" id="UP000077266">
    <property type="component" value="Unassembled WGS sequence"/>
</dbReference>
<protein>
    <submittedName>
        <fullName evidence="1">Uncharacterized protein</fullName>
    </submittedName>
</protein>
<evidence type="ECO:0000313" key="1">
    <source>
        <dbReference type="EMBL" id="KZV88584.1"/>
    </source>
</evidence>
<dbReference type="InParanoid" id="A0A165F8M7"/>
<gene>
    <name evidence="1" type="ORF">EXIGLDRAFT_772555</name>
</gene>